<dbReference type="InterPro" id="IPR006935">
    <property type="entry name" value="Helicase/UvrB_N"/>
</dbReference>
<keyword evidence="3" id="KW-0378">Hydrolase</keyword>
<accession>I7JU54</accession>
<keyword evidence="3" id="KW-0347">Helicase</keyword>
<dbReference type="CDD" id="cd09204">
    <property type="entry name" value="PLDc_N_DEXD_b2"/>
    <property type="match status" value="1"/>
</dbReference>
<dbReference type="AlphaFoldDB" id="I7JU54"/>
<dbReference type="GO" id="GO:0016787">
    <property type="term" value="F:hydrolase activity"/>
    <property type="evidence" value="ECO:0007669"/>
    <property type="project" value="InterPro"/>
</dbReference>
<dbReference type="InterPro" id="IPR014001">
    <property type="entry name" value="Helicase_ATP-bd"/>
</dbReference>
<dbReference type="REBASE" id="69591">
    <property type="entry name" value="Lho179TORF3510P"/>
</dbReference>
<dbReference type="InterPro" id="IPR025202">
    <property type="entry name" value="PLD-like_dom"/>
</dbReference>
<dbReference type="PROSITE" id="PS51194">
    <property type="entry name" value="HELICASE_CTER"/>
    <property type="match status" value="1"/>
</dbReference>
<dbReference type="SUPFAM" id="SSF52540">
    <property type="entry name" value="P-loop containing nucleoside triphosphate hydrolases"/>
    <property type="match status" value="1"/>
</dbReference>
<dbReference type="Pfam" id="PF04851">
    <property type="entry name" value="ResIII"/>
    <property type="match status" value="1"/>
</dbReference>
<dbReference type="GO" id="GO:0004386">
    <property type="term" value="F:helicase activity"/>
    <property type="evidence" value="ECO:0007669"/>
    <property type="project" value="UniProtKB-KW"/>
</dbReference>
<dbReference type="SMART" id="SM00490">
    <property type="entry name" value="HELICc"/>
    <property type="match status" value="1"/>
</dbReference>
<dbReference type="PANTHER" id="PTHR47396:SF1">
    <property type="entry name" value="ATP-DEPENDENT HELICASE IRC3-RELATED"/>
    <property type="match status" value="1"/>
</dbReference>
<reference evidence="3 4" key="1">
    <citation type="submission" date="2012-06" db="EMBL/GenBank/DDBJ databases">
        <title>Draft Genome Sequence of Lactobacillus hominis Strain CRBIP 24.179T, isolated from human intestine.</title>
        <authorList>
            <person name="Cousin S."/>
            <person name="Ma L."/>
            <person name="Bizet C."/>
            <person name="Loux V."/>
            <person name="Bouchier C."/>
            <person name="Clermont D."/>
            <person name="Creno S."/>
        </authorList>
    </citation>
    <scope>NUCLEOTIDE SEQUENCE [LARGE SCALE GENOMIC DNA]</scope>
    <source>
        <strain evidence="4">CRBIP 24.179T</strain>
    </source>
</reference>
<dbReference type="STRING" id="1423758.FC41_GL000247"/>
<proteinExistence type="predicted"/>
<dbReference type="GeneID" id="82846274"/>
<dbReference type="CDD" id="cd18799">
    <property type="entry name" value="SF2_C_EcoAI-like"/>
    <property type="match status" value="1"/>
</dbReference>
<organism evidence="3 4">
    <name type="scientific">Lactobacillus hominis DSM 23910 = CRBIP 24.179</name>
    <dbReference type="NCBI Taxonomy" id="1423758"/>
    <lineage>
        <taxon>Bacteria</taxon>
        <taxon>Bacillati</taxon>
        <taxon>Bacillota</taxon>
        <taxon>Bacilli</taxon>
        <taxon>Lactobacillales</taxon>
        <taxon>Lactobacillaceae</taxon>
        <taxon>Lactobacillus</taxon>
    </lineage>
</organism>
<dbReference type="CDD" id="cd18032">
    <property type="entry name" value="DEXHc_RE_I_III_res"/>
    <property type="match status" value="1"/>
</dbReference>
<evidence type="ECO:0000313" key="4">
    <source>
        <dbReference type="Proteomes" id="UP000009320"/>
    </source>
</evidence>
<dbReference type="OrthoDB" id="9802848at2"/>
<dbReference type="SMART" id="SM00487">
    <property type="entry name" value="DEXDc"/>
    <property type="match status" value="1"/>
</dbReference>
<dbReference type="Pfam" id="PF13091">
    <property type="entry name" value="PLDc_2"/>
    <property type="match status" value="1"/>
</dbReference>
<gene>
    <name evidence="3" type="ORF">BN55_03510</name>
</gene>
<dbReference type="eggNOG" id="COG1061">
    <property type="taxonomic scope" value="Bacteria"/>
</dbReference>
<feature type="domain" description="Helicase ATP-binding" evidence="1">
    <location>
        <begin position="243"/>
        <end position="396"/>
    </location>
</feature>
<dbReference type="PATRIC" id="fig|1423758.3.peg.251"/>
<keyword evidence="4" id="KW-1185">Reference proteome</keyword>
<dbReference type="InterPro" id="IPR001650">
    <property type="entry name" value="Helicase_C-like"/>
</dbReference>
<comment type="caution">
    <text evidence="3">The sequence shown here is derived from an EMBL/GenBank/DDBJ whole genome shotgun (WGS) entry which is preliminary data.</text>
</comment>
<dbReference type="GO" id="GO:0005524">
    <property type="term" value="F:ATP binding"/>
    <property type="evidence" value="ECO:0007669"/>
    <property type="project" value="InterPro"/>
</dbReference>
<dbReference type="InterPro" id="IPR027417">
    <property type="entry name" value="P-loop_NTPase"/>
</dbReference>
<name>I7JU54_9LACO</name>
<dbReference type="GO" id="GO:0003677">
    <property type="term" value="F:DNA binding"/>
    <property type="evidence" value="ECO:0007669"/>
    <property type="project" value="InterPro"/>
</dbReference>
<evidence type="ECO:0000259" key="2">
    <source>
        <dbReference type="PROSITE" id="PS51194"/>
    </source>
</evidence>
<dbReference type="Pfam" id="PF26350">
    <property type="entry name" value="DUF8090"/>
    <property type="match status" value="1"/>
</dbReference>
<dbReference type="GO" id="GO:0005829">
    <property type="term" value="C:cytosol"/>
    <property type="evidence" value="ECO:0007669"/>
    <property type="project" value="TreeGrafter"/>
</dbReference>
<dbReference type="InterPro" id="IPR058403">
    <property type="entry name" value="DUF8090"/>
</dbReference>
<protein>
    <submittedName>
        <fullName evidence="3">DNA/RNA helicase</fullName>
    </submittedName>
</protein>
<dbReference type="Pfam" id="PF00271">
    <property type="entry name" value="Helicase_C"/>
    <property type="match status" value="1"/>
</dbReference>
<sequence>MNSNLRQDLLNTVKNNFIDKDDYVGVGNLSAGLVLNQSTDTNVYRVLKMELATCESFTFAVAFINHQGLATLLTVLRDLHKRGIKGRILTSTYLYFNKPEVFRALLEIPNAEVRLFNEKNAKNEVLPFHAKGYLFEHKKYMSAIIGSSNLTSSAILNNYEWNFRVNSLTNAELTQELSLQIKDEWQKAIPLTWQWCERYRYEYENKHNDENILDHPQVPYYVEDRRPIEPNLMQKSALGEIADLRNKGIDKALIISATGTGKTYLGAFDVKNYQPKRFLFVVHREQILEDALESFYKVIGGNRHDYGIYSGNHQIDLNTKYVFATSQTLSKDERLTQFSKDEFDYVMFDEAHHLGANQYLKIFNYFKPKFCLGMTATPERTDDFNIFKLFDYHIAYEIRLQDALENEMLVPFQYYGVEDYVHDNQVISDASSLKELVADERVDYIIQQTKYYGYSGDTLHGLIFCSSNAEAEELAEGLENRGIKAKALSGEDSIKTRDQVVKELEKGKINYIVTVDIFNEGIDIPCINQIVLLRSTQSSIIFVQQLGRGLRKFPGKDYLTVIDFIGAYDNNYLIPIALTGDKAHNKDNVKDELEIEPIYGVSVINFTHVAKERIFESINHSNLTVKRKLREEYINEKRKIGHIPQMTDLQSSSIDCQVIADKYKNYYKFLLEMGEELDNLSDYQQKILSFLTVVLSNGKRKHELLLLRNLIEKDKINDELYEKILKQNNCYYDQETVNSVNYILSLDFFKGKALPNEQSYGGQALVIYKNGEYRLNSILRENLKNNLFFELFKDAIETGLLRSKKYLSNKSFTIGERYSRLDACRLLNWKHVVSGQNIGGYRFDDELKNCPIFVTYDKRKSNSINYPDRFISPSVINIYSKTNRKLDSSEVAKFKDSEMSLYLFVKKSNDDGVSFIYLGQCKPEERSFTQEYQKITHKSLEKKLVPVVSFNLQLSTPVDLNRYYMLTKLDY</sequence>
<dbReference type="SUPFAM" id="SSF56024">
    <property type="entry name" value="Phospholipase D/nuclease"/>
    <property type="match status" value="1"/>
</dbReference>
<dbReference type="InterPro" id="IPR050742">
    <property type="entry name" value="Helicase_Restrict-Modif_Enz"/>
</dbReference>
<dbReference type="PROSITE" id="PS51192">
    <property type="entry name" value="HELICASE_ATP_BIND_1"/>
    <property type="match status" value="1"/>
</dbReference>
<dbReference type="InterPro" id="IPR021835">
    <property type="entry name" value="DUF3427"/>
</dbReference>
<keyword evidence="3" id="KW-0067">ATP-binding</keyword>
<feature type="domain" description="Helicase C-terminal" evidence="2">
    <location>
        <begin position="447"/>
        <end position="599"/>
    </location>
</feature>
<dbReference type="Gene3D" id="3.30.870.10">
    <property type="entry name" value="Endonuclease Chain A"/>
    <property type="match status" value="1"/>
</dbReference>
<dbReference type="PANTHER" id="PTHR47396">
    <property type="entry name" value="TYPE I RESTRICTION ENZYME ECOKI R PROTEIN"/>
    <property type="match status" value="1"/>
</dbReference>
<dbReference type="Proteomes" id="UP000009320">
    <property type="component" value="Unassembled WGS sequence"/>
</dbReference>
<dbReference type="Pfam" id="PF11907">
    <property type="entry name" value="DUF3427"/>
    <property type="match status" value="1"/>
</dbReference>
<dbReference type="eggNOG" id="COG3886">
    <property type="taxonomic scope" value="Bacteria"/>
</dbReference>
<dbReference type="EMBL" id="CAKE01000001">
    <property type="protein sequence ID" value="CCI80991.1"/>
    <property type="molecule type" value="Genomic_DNA"/>
</dbReference>
<dbReference type="Gene3D" id="3.40.50.300">
    <property type="entry name" value="P-loop containing nucleotide triphosphate hydrolases"/>
    <property type="match status" value="2"/>
</dbReference>
<evidence type="ECO:0000313" key="3">
    <source>
        <dbReference type="EMBL" id="CCI80991.1"/>
    </source>
</evidence>
<dbReference type="RefSeq" id="WP_008469580.1">
    <property type="nucleotide sequence ID" value="NZ_AYZP01000001.1"/>
</dbReference>
<evidence type="ECO:0000259" key="1">
    <source>
        <dbReference type="PROSITE" id="PS51192"/>
    </source>
</evidence>
<keyword evidence="3" id="KW-0547">Nucleotide-binding</keyword>